<dbReference type="PANTHER" id="PTHR35902">
    <property type="entry name" value="S-LAYER DOMAIN-LIKE PROTEIN-RELATED"/>
    <property type="match status" value="1"/>
</dbReference>
<feature type="chain" id="PRO_5039376770" evidence="3">
    <location>
        <begin position="29"/>
        <end position="425"/>
    </location>
</feature>
<sequence>MPNIRHRKAIAPLCALLALLLMMVVCLAAPAAAFAEAGSDASERAGAAILDSAIGTVVPVVDGIDGSVSDGSDSDSIAGPVPNVIITNFSYGDGSVPVGGSFTLGFTFQNMGQVAVSNMVVTVDGGESFAIAGGTNTFYVDSLWAGYTMTQSLPMQAVSSAQSGAQPITVSFRYEYVDAGMRSSNSSDIKISVPVSQPDRFQINDPVVPDVVNAGEETTVTMEYVNKGKGDISNVEAAIEGDGVDAAVRTQYLGNVASGATGQIGFAFTPLAAGSTEVKLRVSYEDSDGQSQTKEFPLTLDVQESMPIDDGMIDDGVIDEPQQGVAWWVWAIAAVAVAAAVVLVVVLVRRRKRKAGKHADIDEEWDDWASGDASAGSAVPVGTVGAAGAAGEPGASGNADGTTTQVLADLPSEVAPPSAGESDRS</sequence>
<evidence type="ECO:0000256" key="2">
    <source>
        <dbReference type="SAM" id="Phobius"/>
    </source>
</evidence>
<dbReference type="SUPFAM" id="SSF49309">
    <property type="entry name" value="Transglutaminase, two C-terminal domains"/>
    <property type="match status" value="1"/>
</dbReference>
<name>A0A261G9S6_9BIFI</name>
<dbReference type="GO" id="GO:0005975">
    <property type="term" value="P:carbohydrate metabolic process"/>
    <property type="evidence" value="ECO:0007669"/>
    <property type="project" value="UniProtKB-ARBA"/>
</dbReference>
<organism evidence="4 5">
    <name type="scientific">Bifidobacterium eulemuris</name>
    <dbReference type="NCBI Taxonomy" id="1765219"/>
    <lineage>
        <taxon>Bacteria</taxon>
        <taxon>Bacillati</taxon>
        <taxon>Actinomycetota</taxon>
        <taxon>Actinomycetes</taxon>
        <taxon>Bifidobacteriales</taxon>
        <taxon>Bifidobacteriaceae</taxon>
        <taxon>Bifidobacterium</taxon>
    </lineage>
</organism>
<gene>
    <name evidence="4" type="ORF">BEUL_1182</name>
</gene>
<feature type="transmembrane region" description="Helical" evidence="2">
    <location>
        <begin position="327"/>
        <end position="348"/>
    </location>
</feature>
<dbReference type="AlphaFoldDB" id="A0A261G9S6"/>
<dbReference type="Gene3D" id="2.60.40.10">
    <property type="entry name" value="Immunoglobulins"/>
    <property type="match status" value="1"/>
</dbReference>
<evidence type="ECO:0000256" key="3">
    <source>
        <dbReference type="SAM" id="SignalP"/>
    </source>
</evidence>
<feature type="signal peptide" evidence="3">
    <location>
        <begin position="1"/>
        <end position="28"/>
    </location>
</feature>
<dbReference type="InterPro" id="IPR013783">
    <property type="entry name" value="Ig-like_fold"/>
</dbReference>
<accession>A0A261G9S6</accession>
<reference evidence="4 5" key="1">
    <citation type="journal article" date="2017" name="BMC Genomics">
        <title>Comparative genomic and phylogenomic analyses of the Bifidobacteriaceae family.</title>
        <authorList>
            <person name="Lugli G.A."/>
            <person name="Milani C."/>
            <person name="Turroni F."/>
            <person name="Duranti S."/>
            <person name="Mancabelli L."/>
            <person name="Mangifesta M."/>
            <person name="Ferrario C."/>
            <person name="Modesto M."/>
            <person name="Mattarelli P."/>
            <person name="Jiri K."/>
            <person name="van Sinderen D."/>
            <person name="Ventura M."/>
        </authorList>
    </citation>
    <scope>NUCLEOTIDE SEQUENCE [LARGE SCALE GENOMIC DNA]</scope>
    <source>
        <strain evidence="4 5">DSM 100216</strain>
    </source>
</reference>
<keyword evidence="2" id="KW-1133">Transmembrane helix</keyword>
<keyword evidence="3" id="KW-0732">Signal</keyword>
<keyword evidence="2" id="KW-0812">Transmembrane</keyword>
<feature type="region of interest" description="Disordered" evidence="1">
    <location>
        <begin position="368"/>
        <end position="425"/>
    </location>
</feature>
<dbReference type="GO" id="GO:0003810">
    <property type="term" value="F:protein-glutamine gamma-glutamyltransferase activity"/>
    <property type="evidence" value="ECO:0007669"/>
    <property type="project" value="InterPro"/>
</dbReference>
<evidence type="ECO:0000313" key="5">
    <source>
        <dbReference type="Proteomes" id="UP000216057"/>
    </source>
</evidence>
<keyword evidence="2" id="KW-0472">Membrane</keyword>
<dbReference type="EMBL" id="MWWZ01000006">
    <property type="protein sequence ID" value="OZG68169.1"/>
    <property type="molecule type" value="Genomic_DNA"/>
</dbReference>
<comment type="caution">
    <text evidence="4">The sequence shown here is derived from an EMBL/GenBank/DDBJ whole genome shotgun (WGS) entry which is preliminary data.</text>
</comment>
<dbReference type="Proteomes" id="UP000216057">
    <property type="component" value="Unassembled WGS sequence"/>
</dbReference>
<dbReference type="RefSeq" id="WP_226805696.1">
    <property type="nucleotide sequence ID" value="NZ_CP062938.1"/>
</dbReference>
<evidence type="ECO:0000256" key="1">
    <source>
        <dbReference type="SAM" id="MobiDB-lite"/>
    </source>
</evidence>
<feature type="compositionally biased region" description="Low complexity" evidence="1">
    <location>
        <begin position="370"/>
        <end position="399"/>
    </location>
</feature>
<protein>
    <submittedName>
        <fullName evidence="4">ABC transporter permease</fullName>
    </submittedName>
</protein>
<evidence type="ECO:0000313" key="4">
    <source>
        <dbReference type="EMBL" id="OZG68169.1"/>
    </source>
</evidence>
<proteinExistence type="predicted"/>
<dbReference type="InterPro" id="IPR036238">
    <property type="entry name" value="Transglutaminase_C_sf"/>
</dbReference>